<dbReference type="EMBL" id="MF351863">
    <property type="protein sequence ID" value="ASR76214.1"/>
    <property type="molecule type" value="Genomic_DNA"/>
</dbReference>
<feature type="region of interest" description="Disordered" evidence="1">
    <location>
        <begin position="384"/>
        <end position="534"/>
    </location>
</feature>
<feature type="compositionally biased region" description="Basic and acidic residues" evidence="1">
    <location>
        <begin position="27"/>
        <end position="50"/>
    </location>
</feature>
<feature type="compositionally biased region" description="Basic and acidic residues" evidence="1">
    <location>
        <begin position="399"/>
        <end position="411"/>
    </location>
</feature>
<dbReference type="KEGG" id="vg:54981501"/>
<dbReference type="Proteomes" id="UP000221247">
    <property type="component" value="Segment"/>
</dbReference>
<evidence type="ECO:0000256" key="1">
    <source>
        <dbReference type="SAM" id="MobiDB-lite"/>
    </source>
</evidence>
<evidence type="ECO:0000313" key="3">
    <source>
        <dbReference type="Proteomes" id="UP000221247"/>
    </source>
</evidence>
<name>A0A222YYR7_9CAUD</name>
<feature type="region of interest" description="Disordered" evidence="1">
    <location>
        <begin position="27"/>
        <end position="67"/>
    </location>
</feature>
<feature type="compositionally biased region" description="Basic and acidic residues" evidence="1">
    <location>
        <begin position="250"/>
        <end position="268"/>
    </location>
</feature>
<feature type="compositionally biased region" description="Basic and acidic residues" evidence="1">
    <location>
        <begin position="58"/>
        <end position="67"/>
    </location>
</feature>
<dbReference type="GeneID" id="54981501"/>
<feature type="compositionally biased region" description="Basic and acidic residues" evidence="1">
    <location>
        <begin position="277"/>
        <end position="300"/>
    </location>
</feature>
<keyword evidence="3" id="KW-1185">Reference proteome</keyword>
<protein>
    <submittedName>
        <fullName evidence="2">Uncharacterized protein</fullName>
    </submittedName>
</protein>
<proteinExistence type="predicted"/>
<evidence type="ECO:0000313" key="2">
    <source>
        <dbReference type="EMBL" id="ASR76214.1"/>
    </source>
</evidence>
<dbReference type="RefSeq" id="YP_009791327.1">
    <property type="nucleotide sequence ID" value="NC_047838.1"/>
</dbReference>
<feature type="compositionally biased region" description="Basic and acidic residues" evidence="1">
    <location>
        <begin position="323"/>
        <end position="335"/>
    </location>
</feature>
<accession>A0A222YYR7</accession>
<feature type="region of interest" description="Disordered" evidence="1">
    <location>
        <begin position="246"/>
        <end position="371"/>
    </location>
</feature>
<feature type="region of interest" description="Disordered" evidence="1">
    <location>
        <begin position="88"/>
        <end position="173"/>
    </location>
</feature>
<feature type="compositionally biased region" description="Basic and acidic residues" evidence="1">
    <location>
        <begin position="466"/>
        <end position="476"/>
    </location>
</feature>
<feature type="compositionally biased region" description="Basic and acidic residues" evidence="1">
    <location>
        <begin position="155"/>
        <end position="171"/>
    </location>
</feature>
<feature type="compositionally biased region" description="Basic and acidic residues" evidence="1">
    <location>
        <begin position="429"/>
        <end position="450"/>
    </location>
</feature>
<organism evidence="2 3">
    <name type="scientific">Synechococcus phage Bellamy</name>
    <dbReference type="NCBI Taxonomy" id="2023996"/>
    <lineage>
        <taxon>Viruses</taxon>
        <taxon>Duplodnaviria</taxon>
        <taxon>Heunggongvirae</taxon>
        <taxon>Uroviricota</taxon>
        <taxon>Caudoviricetes</taxon>
        <taxon>Pantevenvirales</taxon>
        <taxon>Kyanoviridae</taxon>
        <taxon>Bellamyvirus</taxon>
        <taxon>Bellamyvirus bellamy</taxon>
    </lineage>
</organism>
<gene>
    <name evidence="2" type="primary">171</name>
    <name evidence="2" type="ORF">PBI_BELLAMY_171</name>
</gene>
<sequence>MSNGIGKNPLNDISKVYLDQIVEKKKDDTYLEPDMKKRQANNEKARKELAKGPQMKNPHFESAEKSGWDAVNSLADVYKNMNEEEVDEAMSSYDRNRKRAAQRAADRNAARAAGKTGVVPGVGYVSPRKEKESYVDSAGTTRHKSGAKMEALDPVGKEDGDVNNDGKKDSTDSYLMKRRKAIGNAMKKKLKESRSLSEVMTDEVDEKPIKEKNVKNKIKISPKLGEAVEDLGGELLEMTEVDEAVYGGTPKEEPKDKRMVVTNADKKGNTPAYRAFKAGDKRYKAADHMKEEQVDEEKKPLPKTKMFRKAGNLGRDAISTPIDPEKRQKAYDRSKKIIKTLNQNEDVSLGKSPETSEIPEEMSPQEIQLQKKKATIDKMIAQRRKTELAKGNAPTKTMGEGKGDPCWDTHKQVGMKKKGNRMVPNCVPKNEEVELDERTRFAKETGKDFKTGNPSEKGGTRTGKSAFDKVSRDMRKTGGVMSSRGKGIQPQGKKKVKGAKGYKGVTPVDKIRNRLAQKRAAKPNPYRARAGESD</sequence>
<reference evidence="2 3" key="1">
    <citation type="submission" date="2017-06" db="EMBL/GenBank/DDBJ databases">
        <authorList>
            <person name="Kim H.J."/>
            <person name="Triplett B.A."/>
        </authorList>
    </citation>
    <scope>NUCLEOTIDE SEQUENCE [LARGE SCALE GENOMIC DNA]</scope>
</reference>